<dbReference type="PANTHER" id="PTHR43005:SF2">
    <property type="entry name" value="INTEGRAL MEMBRANE SUGAR TRANSPORT PROTEIN"/>
    <property type="match status" value="1"/>
</dbReference>
<dbReference type="Gene3D" id="1.10.3720.10">
    <property type="entry name" value="MetI-like"/>
    <property type="match status" value="1"/>
</dbReference>
<dbReference type="CDD" id="cd06261">
    <property type="entry name" value="TM_PBP2"/>
    <property type="match status" value="1"/>
</dbReference>
<dbReference type="RefSeq" id="WP_073262613.1">
    <property type="nucleotide sequence ID" value="NZ_FRCS01000013.1"/>
</dbReference>
<dbReference type="PROSITE" id="PS50928">
    <property type="entry name" value="ABC_TM1"/>
    <property type="match status" value="1"/>
</dbReference>
<evidence type="ECO:0000256" key="3">
    <source>
        <dbReference type="ARBA" id="ARBA00022475"/>
    </source>
</evidence>
<keyword evidence="3" id="KW-1003">Cell membrane</keyword>
<evidence type="ECO:0000256" key="8">
    <source>
        <dbReference type="SAM" id="MobiDB-lite"/>
    </source>
</evidence>
<name>A0A1M7RI59_9ACTN</name>
<keyword evidence="4 7" id="KW-0812">Transmembrane</keyword>
<reference evidence="10 11" key="1">
    <citation type="submission" date="2016-11" db="EMBL/GenBank/DDBJ databases">
        <authorList>
            <person name="Jaros S."/>
            <person name="Januszkiewicz K."/>
            <person name="Wedrychowicz H."/>
        </authorList>
    </citation>
    <scope>NUCLEOTIDE SEQUENCE [LARGE SCALE GENOMIC DNA]</scope>
    <source>
        <strain evidence="10 11">DSM 46144</strain>
    </source>
</reference>
<evidence type="ECO:0000313" key="11">
    <source>
        <dbReference type="Proteomes" id="UP000184440"/>
    </source>
</evidence>
<feature type="transmembrane region" description="Helical" evidence="7">
    <location>
        <begin position="278"/>
        <end position="302"/>
    </location>
</feature>
<feature type="domain" description="ABC transmembrane type-1" evidence="9">
    <location>
        <begin position="94"/>
        <end position="301"/>
    </location>
</feature>
<evidence type="ECO:0000313" key="10">
    <source>
        <dbReference type="EMBL" id="SHN45839.1"/>
    </source>
</evidence>
<dbReference type="Pfam" id="PF00528">
    <property type="entry name" value="BPD_transp_1"/>
    <property type="match status" value="1"/>
</dbReference>
<feature type="transmembrane region" description="Helical" evidence="7">
    <location>
        <begin position="94"/>
        <end position="119"/>
    </location>
</feature>
<evidence type="ECO:0000256" key="7">
    <source>
        <dbReference type="RuleBase" id="RU363032"/>
    </source>
</evidence>
<dbReference type="Proteomes" id="UP000184440">
    <property type="component" value="Unassembled WGS sequence"/>
</dbReference>
<dbReference type="SUPFAM" id="SSF161098">
    <property type="entry name" value="MetI-like"/>
    <property type="match status" value="1"/>
</dbReference>
<accession>A0A1M7RI59</accession>
<dbReference type="STRING" id="134849.SAMN05443668_11332"/>
<evidence type="ECO:0000256" key="2">
    <source>
        <dbReference type="ARBA" id="ARBA00022448"/>
    </source>
</evidence>
<comment type="subcellular location">
    <subcellularLocation>
        <location evidence="1 7">Cell membrane</location>
        <topology evidence="1 7">Multi-pass membrane protein</topology>
    </subcellularLocation>
</comment>
<evidence type="ECO:0000256" key="4">
    <source>
        <dbReference type="ARBA" id="ARBA00022692"/>
    </source>
</evidence>
<dbReference type="GO" id="GO:0005886">
    <property type="term" value="C:plasma membrane"/>
    <property type="evidence" value="ECO:0007669"/>
    <property type="project" value="UniProtKB-SubCell"/>
</dbReference>
<dbReference type="OrthoDB" id="9804439at2"/>
<organism evidence="10 11">
    <name type="scientific">Cryptosporangium aurantiacum</name>
    <dbReference type="NCBI Taxonomy" id="134849"/>
    <lineage>
        <taxon>Bacteria</taxon>
        <taxon>Bacillati</taxon>
        <taxon>Actinomycetota</taxon>
        <taxon>Actinomycetes</taxon>
        <taxon>Cryptosporangiales</taxon>
        <taxon>Cryptosporangiaceae</taxon>
        <taxon>Cryptosporangium</taxon>
    </lineage>
</organism>
<feature type="transmembrane region" description="Helical" evidence="7">
    <location>
        <begin position="170"/>
        <end position="187"/>
    </location>
</feature>
<keyword evidence="6 7" id="KW-0472">Membrane</keyword>
<protein>
    <submittedName>
        <fullName evidence="10">Carbohydrate ABC transporter membrane protein 1, CUT1 family</fullName>
    </submittedName>
</protein>
<keyword evidence="11" id="KW-1185">Reference proteome</keyword>
<dbReference type="GO" id="GO:0055085">
    <property type="term" value="P:transmembrane transport"/>
    <property type="evidence" value="ECO:0007669"/>
    <property type="project" value="InterPro"/>
</dbReference>
<evidence type="ECO:0000259" key="9">
    <source>
        <dbReference type="PROSITE" id="PS50928"/>
    </source>
</evidence>
<gene>
    <name evidence="10" type="ORF">SAMN05443668_11332</name>
</gene>
<sequence length="316" mass="35238">MSTTIPAAPPETTPIPRRRSRPALTDRARHERKLGWMLAGPALFVMVAVTGYPILNALWLSLFDYRLTDPDGREFVWFANYATIFTDGLFWRQFGVTALITIVTVSVELVLGFALALVMHRALYMRTLLRTAILIPYGIITVVSAFSWQYAFSNTYGFVNPWFGLGDTDWFGGTWTALFAICVAEIWKTTPFMSLLLLAGLAQIPNDYLEAAVVDGATPWQRLKRVILPNMKAAIMVALLFRTLDAFRIFDNVFIMTAGAQGTETLSFLAYRQTISRVMVGLGSAVSVILAVIVVLIAFLFVKVFRTDLSQQRGGN</sequence>
<evidence type="ECO:0000256" key="5">
    <source>
        <dbReference type="ARBA" id="ARBA00022989"/>
    </source>
</evidence>
<dbReference type="EMBL" id="FRCS01000013">
    <property type="protein sequence ID" value="SHN45839.1"/>
    <property type="molecule type" value="Genomic_DNA"/>
</dbReference>
<comment type="similarity">
    <text evidence="7">Belongs to the binding-protein-dependent transport system permease family.</text>
</comment>
<dbReference type="InterPro" id="IPR035906">
    <property type="entry name" value="MetI-like_sf"/>
</dbReference>
<dbReference type="PANTHER" id="PTHR43005">
    <property type="entry name" value="BLR7065 PROTEIN"/>
    <property type="match status" value="1"/>
</dbReference>
<feature type="transmembrane region" description="Helical" evidence="7">
    <location>
        <begin position="34"/>
        <end position="55"/>
    </location>
</feature>
<dbReference type="AlphaFoldDB" id="A0A1M7RI59"/>
<evidence type="ECO:0000256" key="1">
    <source>
        <dbReference type="ARBA" id="ARBA00004651"/>
    </source>
</evidence>
<dbReference type="InterPro" id="IPR000515">
    <property type="entry name" value="MetI-like"/>
</dbReference>
<proteinExistence type="inferred from homology"/>
<keyword evidence="5 7" id="KW-1133">Transmembrane helix</keyword>
<keyword evidence="2 7" id="KW-0813">Transport</keyword>
<feature type="transmembrane region" description="Helical" evidence="7">
    <location>
        <begin position="131"/>
        <end position="150"/>
    </location>
</feature>
<evidence type="ECO:0000256" key="6">
    <source>
        <dbReference type="ARBA" id="ARBA00023136"/>
    </source>
</evidence>
<feature type="region of interest" description="Disordered" evidence="8">
    <location>
        <begin position="1"/>
        <end position="24"/>
    </location>
</feature>